<protein>
    <submittedName>
        <fullName evidence="1">Uncharacterized protein</fullName>
    </submittedName>
</protein>
<name>A0ACC2EEL8_DIPCM</name>
<keyword evidence="2" id="KW-1185">Reference proteome</keyword>
<evidence type="ECO:0000313" key="1">
    <source>
        <dbReference type="EMBL" id="KAJ7564931.1"/>
    </source>
</evidence>
<evidence type="ECO:0000313" key="2">
    <source>
        <dbReference type="Proteomes" id="UP001162992"/>
    </source>
</evidence>
<reference evidence="2" key="1">
    <citation type="journal article" date="2024" name="Proc. Natl. Acad. Sci. U.S.A.">
        <title>Extraordinary preservation of gene collinearity over three hundred million years revealed in homosporous lycophytes.</title>
        <authorList>
            <person name="Li C."/>
            <person name="Wickell D."/>
            <person name="Kuo L.Y."/>
            <person name="Chen X."/>
            <person name="Nie B."/>
            <person name="Liao X."/>
            <person name="Peng D."/>
            <person name="Ji J."/>
            <person name="Jenkins J."/>
            <person name="Williams M."/>
            <person name="Shu S."/>
            <person name="Plott C."/>
            <person name="Barry K."/>
            <person name="Rajasekar S."/>
            <person name="Grimwood J."/>
            <person name="Han X."/>
            <person name="Sun S."/>
            <person name="Hou Z."/>
            <person name="He W."/>
            <person name="Dai G."/>
            <person name="Sun C."/>
            <person name="Schmutz J."/>
            <person name="Leebens-Mack J.H."/>
            <person name="Li F.W."/>
            <person name="Wang L."/>
        </authorList>
    </citation>
    <scope>NUCLEOTIDE SEQUENCE [LARGE SCALE GENOMIC DNA]</scope>
    <source>
        <strain evidence="2">cv. PW_Plant_1</strain>
    </source>
</reference>
<gene>
    <name evidence="1" type="ORF">O6H91_02G040200</name>
</gene>
<accession>A0ACC2EEL8</accession>
<comment type="caution">
    <text evidence="1">The sequence shown here is derived from an EMBL/GenBank/DDBJ whole genome shotgun (WGS) entry which is preliminary data.</text>
</comment>
<organism evidence="1 2">
    <name type="scientific">Diphasiastrum complanatum</name>
    <name type="common">Issler's clubmoss</name>
    <name type="synonym">Lycopodium complanatum</name>
    <dbReference type="NCBI Taxonomy" id="34168"/>
    <lineage>
        <taxon>Eukaryota</taxon>
        <taxon>Viridiplantae</taxon>
        <taxon>Streptophyta</taxon>
        <taxon>Embryophyta</taxon>
        <taxon>Tracheophyta</taxon>
        <taxon>Lycopodiopsida</taxon>
        <taxon>Lycopodiales</taxon>
        <taxon>Lycopodiaceae</taxon>
        <taxon>Lycopodioideae</taxon>
        <taxon>Diphasiastrum</taxon>
    </lineage>
</organism>
<proteinExistence type="predicted"/>
<dbReference type="Proteomes" id="UP001162992">
    <property type="component" value="Chromosome 2"/>
</dbReference>
<sequence length="903" mass="102099">MISSLELSELPASFMNLLKGAGVNVIMEFDFHSNDLKDLISESSEFHNLRILRINDNRFQELPLVVFAFSKLQGFEEFMEYLRDVYEQQQLEDLIRKRPPASVVGSFKKLPTTSSEGLWPRVRSGHSITQAGSATYIFGGNVGSSGKVDDLFSIDVRTLLWVKRTTHGIVPAPRDNHAAAFDGRKRLYIFGGRNGEQKLLNDTYYLDLKNMTWYQPTVEGATPSVREGASIAVVGSQVVLFGGRGSKQRHNDLHTLCTQTWTWTPCRTKGSIPSPRQNAALAISGTNIYIHGGKGNLTLEDLHVVDLVGLVWYRVLYKGENFSARHSHTATIQQKKFYVFGGVDKTDQTLTSLFELPLGTEGKTESFQSSQVETFSEEDKPGSNTSRMGAWKELNSELPFNNTYTYCFHEDKLLVFQNDDDTVHGESMLVWNVYMEAKIACFQPKALHEEKENFLDSKTSRVKKMQTKMPDFPKSFRWLSYKEKQLLKHVHHYEKRYELLEDPTQFPVYLPSSRTILKWQKGDCFDFSIALVSLLAGAGYEAYCVAGYAPLALTSNNQESCSCPVANEEKQIKSTHLPMEGREDLKYSVKSVPILNSHYFEKVKRERDSTVSRFVENFKLNFDQELQLGQNEEDDNLVRFCLEKSSADIPAEEVSETHLNVNGGLSTPGSKVKFDETCSIETVKGTPTAIHATNLSSYLDKYRIHCWVIIFGGKQGISENIFVEPSTGNHYPLLGSPYQGVEFIWNQSNLWINMQANPRRSGLDKMSWDLRDTTKWERILSGSKIDNHIGDSNNIAVNTILRSPRLQESYTSDSSHLTPTGIIKPDGVHFEHLKERIFTETSDKALKQSSRGNTGNKSKSATEKKLSDDLSDNTEGVTDSYHFLLPPSWVPKLEIPVDAFVTR</sequence>
<dbReference type="EMBL" id="CM055093">
    <property type="protein sequence ID" value="KAJ7564931.1"/>
    <property type="molecule type" value="Genomic_DNA"/>
</dbReference>